<keyword evidence="5" id="KW-0190">Covalent protein-DNA linkage</keyword>
<protein>
    <recommendedName>
        <fullName evidence="8">Abasic site processing protein</fullName>
        <ecNumber evidence="8">3.4.-.-</ecNumber>
    </recommendedName>
</protein>
<keyword evidence="6" id="KW-0238">DNA-binding</keyword>
<dbReference type="GO" id="GO:0006508">
    <property type="term" value="P:proteolysis"/>
    <property type="evidence" value="ECO:0007669"/>
    <property type="project" value="UniProtKB-KW"/>
</dbReference>
<dbReference type="SUPFAM" id="SSF143081">
    <property type="entry name" value="BB1717-like"/>
    <property type="match status" value="1"/>
</dbReference>
<organism evidence="9 10">
    <name type="scientific">Lampropedia aestuarii</name>
    <dbReference type="NCBI Taxonomy" id="2562762"/>
    <lineage>
        <taxon>Bacteria</taxon>
        <taxon>Pseudomonadati</taxon>
        <taxon>Pseudomonadota</taxon>
        <taxon>Betaproteobacteria</taxon>
        <taxon>Burkholderiales</taxon>
        <taxon>Comamonadaceae</taxon>
        <taxon>Lampropedia</taxon>
    </lineage>
</organism>
<evidence type="ECO:0000256" key="5">
    <source>
        <dbReference type="ARBA" id="ARBA00023124"/>
    </source>
</evidence>
<evidence type="ECO:0000313" key="10">
    <source>
        <dbReference type="Proteomes" id="UP000306236"/>
    </source>
</evidence>
<evidence type="ECO:0000256" key="3">
    <source>
        <dbReference type="ARBA" id="ARBA00022763"/>
    </source>
</evidence>
<dbReference type="Gene3D" id="3.90.1680.10">
    <property type="entry name" value="SOS response associated peptidase-like"/>
    <property type="match status" value="1"/>
</dbReference>
<dbReference type="PANTHER" id="PTHR13604">
    <property type="entry name" value="DC12-RELATED"/>
    <property type="match status" value="1"/>
</dbReference>
<reference evidence="9 10" key="1">
    <citation type="submission" date="2019-04" db="EMBL/GenBank/DDBJ databases">
        <title>Lampropedia sp YIM MLB12 draf genome.</title>
        <authorList>
            <person name="Wang Y.-X."/>
        </authorList>
    </citation>
    <scope>NUCLEOTIDE SEQUENCE [LARGE SCALE GENOMIC DNA]</scope>
    <source>
        <strain evidence="9 10">YIM MLB12</strain>
    </source>
</reference>
<dbReference type="EC" id="3.4.-.-" evidence="8"/>
<keyword evidence="3" id="KW-0227">DNA damage</keyword>
<evidence type="ECO:0000256" key="1">
    <source>
        <dbReference type="ARBA" id="ARBA00008136"/>
    </source>
</evidence>
<sequence>MCSRFKSVTDANRMAQFFKAAMPDGVRADIWPTYESAYIVADGAGSRRVQLGQFGLLPHWAKDSTFGRHTYNARSETVAERPSFRDAWLRGQRCIIPAEAIYEPQWQGGKAQSTAIARADGYPMGIAGLWSQWQDKLSFTMLTVNADDHAFMRHFHKPQDEKRMVVILPMGAYRDWLNPATDAQAFMLQYPAERLQVQV</sequence>
<keyword evidence="2 8" id="KW-0645">Protease</keyword>
<dbReference type="InterPro" id="IPR003738">
    <property type="entry name" value="SRAP"/>
</dbReference>
<dbReference type="Proteomes" id="UP000306236">
    <property type="component" value="Unassembled WGS sequence"/>
</dbReference>
<accession>A0A4S5BWE0</accession>
<evidence type="ECO:0000256" key="8">
    <source>
        <dbReference type="RuleBase" id="RU364100"/>
    </source>
</evidence>
<dbReference type="RefSeq" id="WP_136405302.1">
    <property type="nucleotide sequence ID" value="NZ_SSWX01000003.1"/>
</dbReference>
<comment type="caution">
    <text evidence="9">The sequence shown here is derived from an EMBL/GenBank/DDBJ whole genome shotgun (WGS) entry which is preliminary data.</text>
</comment>
<dbReference type="GO" id="GO:0106300">
    <property type="term" value="P:protein-DNA covalent cross-linking repair"/>
    <property type="evidence" value="ECO:0007669"/>
    <property type="project" value="InterPro"/>
</dbReference>
<evidence type="ECO:0000256" key="7">
    <source>
        <dbReference type="ARBA" id="ARBA00023239"/>
    </source>
</evidence>
<evidence type="ECO:0000313" key="9">
    <source>
        <dbReference type="EMBL" id="THJ35703.1"/>
    </source>
</evidence>
<proteinExistence type="inferred from homology"/>
<dbReference type="GO" id="GO:0003697">
    <property type="term" value="F:single-stranded DNA binding"/>
    <property type="evidence" value="ECO:0007669"/>
    <property type="project" value="InterPro"/>
</dbReference>
<dbReference type="InterPro" id="IPR036590">
    <property type="entry name" value="SRAP-like"/>
</dbReference>
<dbReference type="GO" id="GO:0016829">
    <property type="term" value="F:lyase activity"/>
    <property type="evidence" value="ECO:0007669"/>
    <property type="project" value="UniProtKB-KW"/>
</dbReference>
<keyword evidence="4 8" id="KW-0378">Hydrolase</keyword>
<dbReference type="EMBL" id="SSWX01000003">
    <property type="protein sequence ID" value="THJ35703.1"/>
    <property type="molecule type" value="Genomic_DNA"/>
</dbReference>
<evidence type="ECO:0000256" key="6">
    <source>
        <dbReference type="ARBA" id="ARBA00023125"/>
    </source>
</evidence>
<keyword evidence="10" id="KW-1185">Reference proteome</keyword>
<comment type="similarity">
    <text evidence="1 8">Belongs to the SOS response-associated peptidase family.</text>
</comment>
<evidence type="ECO:0000256" key="2">
    <source>
        <dbReference type="ARBA" id="ARBA00022670"/>
    </source>
</evidence>
<dbReference type="OrthoDB" id="6192129at2"/>
<gene>
    <name evidence="9" type="ORF">E8K88_03730</name>
</gene>
<name>A0A4S5BWE0_9BURK</name>
<keyword evidence="7" id="KW-0456">Lyase</keyword>
<dbReference type="AlphaFoldDB" id="A0A4S5BWE0"/>
<dbReference type="GO" id="GO:0008233">
    <property type="term" value="F:peptidase activity"/>
    <property type="evidence" value="ECO:0007669"/>
    <property type="project" value="UniProtKB-KW"/>
</dbReference>
<dbReference type="PANTHER" id="PTHR13604:SF0">
    <property type="entry name" value="ABASIC SITE PROCESSING PROTEIN HMCES"/>
    <property type="match status" value="1"/>
</dbReference>
<evidence type="ECO:0000256" key="4">
    <source>
        <dbReference type="ARBA" id="ARBA00022801"/>
    </source>
</evidence>
<dbReference type="Pfam" id="PF02586">
    <property type="entry name" value="SRAP"/>
    <property type="match status" value="1"/>
</dbReference>